<dbReference type="Pfam" id="PF00883">
    <property type="entry name" value="Peptidase_M17"/>
    <property type="match status" value="1"/>
</dbReference>
<accession>A0A4R6IBX9</accession>
<organism evidence="10 11">
    <name type="scientific">Mycoplasma testudineum</name>
    <dbReference type="NCBI Taxonomy" id="244584"/>
    <lineage>
        <taxon>Bacteria</taxon>
        <taxon>Bacillati</taxon>
        <taxon>Mycoplasmatota</taxon>
        <taxon>Mollicutes</taxon>
        <taxon>Mycoplasmataceae</taxon>
        <taxon>Mycoplasma</taxon>
    </lineage>
</organism>
<evidence type="ECO:0000259" key="9">
    <source>
        <dbReference type="PROSITE" id="PS00631"/>
    </source>
</evidence>
<dbReference type="GO" id="GO:0005737">
    <property type="term" value="C:cytoplasm"/>
    <property type="evidence" value="ECO:0007669"/>
    <property type="project" value="InterPro"/>
</dbReference>
<evidence type="ECO:0000313" key="10">
    <source>
        <dbReference type="EMBL" id="TDO19116.1"/>
    </source>
</evidence>
<dbReference type="PROSITE" id="PS00631">
    <property type="entry name" value="CYTOSOL_AP"/>
    <property type="match status" value="1"/>
</dbReference>
<dbReference type="GO" id="GO:0030145">
    <property type="term" value="F:manganese ion binding"/>
    <property type="evidence" value="ECO:0007669"/>
    <property type="project" value="InterPro"/>
</dbReference>
<keyword evidence="3" id="KW-0645">Protease</keyword>
<evidence type="ECO:0000256" key="4">
    <source>
        <dbReference type="ARBA" id="ARBA00022801"/>
    </source>
</evidence>
<dbReference type="Gene3D" id="3.40.630.10">
    <property type="entry name" value="Zn peptidases"/>
    <property type="match status" value="1"/>
</dbReference>
<sequence>MINLELLKSKNENLVLKAIFSKEAEKHKIVKRLYEITEHVVEKTAYIYLAEKEKFTTWRLVKALRTIFSTLSKDITLDLDSFVTHNIKLEAVLKEAIISYDYVSDKLYTERKKDEDEKEYHVSLLSSKADSIKDSNVSSALRMAKAVSFARTMQSTPPNIANSEYLADVYKQLAEVKAKNVKVTVLDKQEIEKENMNLFLSVNKGSVYQPRLVVIEYMGDPNSKEKTAIVGKGITFDSGGYSLKPSTGMRTMKYDMSGSAIAVAAVVAASRMNLKKNFVAVAPLTDNRINGDANLPDNVVISKSGISVEITNTDAEGRLILADAITYAIQNLNATEIIDIATLTGAIKIAFGDTYTGVFATDDADFEKFKKASLEVNENIWRLPFDPAFLKATKKTKVADLVNADYQMGGSISAAMFLNEFVKKEDKNVKHIHIDIAGTAKVGDDFTAVMTKTLIQYLASK</sequence>
<evidence type="ECO:0000256" key="6">
    <source>
        <dbReference type="ARBA" id="ARBA00049972"/>
    </source>
</evidence>
<dbReference type="GO" id="GO:0006508">
    <property type="term" value="P:proteolysis"/>
    <property type="evidence" value="ECO:0007669"/>
    <property type="project" value="UniProtKB-KW"/>
</dbReference>
<protein>
    <recommendedName>
        <fullName evidence="7">Probable cytosol aminopeptidase</fullName>
    </recommendedName>
    <alternativeName>
        <fullName evidence="8">Leucine aminopeptidase</fullName>
    </alternativeName>
    <alternativeName>
        <fullName evidence="5">Leucyl aminopeptidase</fullName>
    </alternativeName>
</protein>
<proteinExistence type="inferred from homology"/>
<dbReference type="AlphaFoldDB" id="A0A4R6IBX9"/>
<dbReference type="InterPro" id="IPR011356">
    <property type="entry name" value="Leucine_aapep/pepB"/>
</dbReference>
<comment type="caution">
    <text evidence="10">The sequence shown here is derived from an EMBL/GenBank/DDBJ whole genome shotgun (WGS) entry which is preliminary data.</text>
</comment>
<reference evidence="10 11" key="1">
    <citation type="submission" date="2019-03" db="EMBL/GenBank/DDBJ databases">
        <title>Genomic Encyclopedia of Archaeal and Bacterial Type Strains, Phase II (KMG-II): from individual species to whole genera.</title>
        <authorList>
            <person name="Goeker M."/>
        </authorList>
    </citation>
    <scope>NUCLEOTIDE SEQUENCE [LARGE SCALE GENOMIC DNA]</scope>
    <source>
        <strain evidence="10 11">ATCC 700618</strain>
    </source>
</reference>
<dbReference type="GO" id="GO:0070006">
    <property type="term" value="F:metalloaminopeptidase activity"/>
    <property type="evidence" value="ECO:0007669"/>
    <property type="project" value="InterPro"/>
</dbReference>
<keyword evidence="11" id="KW-1185">Reference proteome</keyword>
<dbReference type="Proteomes" id="UP000295518">
    <property type="component" value="Unassembled WGS sequence"/>
</dbReference>
<evidence type="ECO:0000256" key="7">
    <source>
        <dbReference type="ARBA" id="ARBA00050021"/>
    </source>
</evidence>
<dbReference type="RefSeq" id="WP_094254925.1">
    <property type="nucleotide sequence ID" value="NZ_NNCE01000007.1"/>
</dbReference>
<evidence type="ECO:0000313" key="11">
    <source>
        <dbReference type="Proteomes" id="UP000295518"/>
    </source>
</evidence>
<dbReference type="PRINTS" id="PR00481">
    <property type="entry name" value="LAMNOPPTDASE"/>
</dbReference>
<evidence type="ECO:0000256" key="1">
    <source>
        <dbReference type="ARBA" id="ARBA00009528"/>
    </source>
</evidence>
<dbReference type="EMBL" id="SNWN01000015">
    <property type="protein sequence ID" value="TDO19116.1"/>
    <property type="molecule type" value="Genomic_DNA"/>
</dbReference>
<dbReference type="PANTHER" id="PTHR11963">
    <property type="entry name" value="LEUCINE AMINOPEPTIDASE-RELATED"/>
    <property type="match status" value="1"/>
</dbReference>
<evidence type="ECO:0000256" key="3">
    <source>
        <dbReference type="ARBA" id="ARBA00022670"/>
    </source>
</evidence>
<evidence type="ECO:0000256" key="8">
    <source>
        <dbReference type="ARBA" id="ARBA00050061"/>
    </source>
</evidence>
<name>A0A4R6IBX9_9MOLU</name>
<comment type="function">
    <text evidence="6">Presumably involved in the processing and regular turnover of intracellular proteins. Catalyzes the removal of unsubstituted N-terminal amino acids from various peptides.</text>
</comment>
<dbReference type="PANTHER" id="PTHR11963:SF23">
    <property type="entry name" value="CYTOSOL AMINOPEPTIDASE"/>
    <property type="match status" value="1"/>
</dbReference>
<gene>
    <name evidence="10" type="ORF">EI74_0760</name>
</gene>
<keyword evidence="4" id="KW-0378">Hydrolase</keyword>
<comment type="similarity">
    <text evidence="1">Belongs to the peptidase M17 family.</text>
</comment>
<dbReference type="SUPFAM" id="SSF53187">
    <property type="entry name" value="Zn-dependent exopeptidases"/>
    <property type="match status" value="1"/>
</dbReference>
<dbReference type="OrthoDB" id="9809354at2"/>
<dbReference type="CDD" id="cd00433">
    <property type="entry name" value="Peptidase_M17"/>
    <property type="match status" value="1"/>
</dbReference>
<keyword evidence="2 10" id="KW-0031">Aminopeptidase</keyword>
<evidence type="ECO:0000256" key="5">
    <source>
        <dbReference type="ARBA" id="ARBA00033172"/>
    </source>
</evidence>
<evidence type="ECO:0000256" key="2">
    <source>
        <dbReference type="ARBA" id="ARBA00022438"/>
    </source>
</evidence>
<feature type="domain" description="Cytosol aminopeptidase" evidence="9">
    <location>
        <begin position="312"/>
        <end position="319"/>
    </location>
</feature>
<dbReference type="InterPro" id="IPR000819">
    <property type="entry name" value="Peptidase_M17_C"/>
</dbReference>